<dbReference type="InterPro" id="IPR011009">
    <property type="entry name" value="Kinase-like_dom_sf"/>
</dbReference>
<organism evidence="3 4">
    <name type="scientific">Paractinoplanes ferrugineus</name>
    <dbReference type="NCBI Taxonomy" id="113564"/>
    <lineage>
        <taxon>Bacteria</taxon>
        <taxon>Bacillati</taxon>
        <taxon>Actinomycetota</taxon>
        <taxon>Actinomycetes</taxon>
        <taxon>Micromonosporales</taxon>
        <taxon>Micromonosporaceae</taxon>
        <taxon>Paractinoplanes</taxon>
    </lineage>
</organism>
<dbReference type="RefSeq" id="WP_203819196.1">
    <property type="nucleotide sequence ID" value="NZ_BAAABP010000022.1"/>
</dbReference>
<dbReference type="SUPFAM" id="SSF56112">
    <property type="entry name" value="Protein kinase-like (PK-like)"/>
    <property type="match status" value="1"/>
</dbReference>
<sequence length="305" mass="33012">MSQPSPESLPLQPWGAEDFTVVSWPEQDWHAGWNSRVWLLERDGERAVLKAVPEHLPTRLRPGLEAAEIVEAAGIPAGAPYRTTGGDVAADADDWTWVLLRYVPGRSASAADHDDLALAGRVLGRVHTALSDVPETPETSVFTQRDWLTMEQPFLVGDNAWIPAAIEAGFAAMPADLSTGLIHGDPQINDFRVGPEATGLIDWAEVLHAPYVFDLGILLSTLGAGVDPEPLLAAYLSAAPVKAAEFAYLPEMMKIRAAIEGWIFASRDAFGIELGDSSYTNAEIVQLARGRYLAAEALAPDHFLR</sequence>
<dbReference type="PANTHER" id="PTHR21064:SF6">
    <property type="entry name" value="AMINOGLYCOSIDE PHOSPHOTRANSFERASE DOMAIN-CONTAINING PROTEIN"/>
    <property type="match status" value="1"/>
</dbReference>
<accession>A0A919J2I9</accession>
<gene>
    <name evidence="3" type="ORF">Afe05nite_45830</name>
</gene>
<dbReference type="AlphaFoldDB" id="A0A919J2I9"/>
<feature type="domain" description="Aminoglycoside phosphotransferase" evidence="2">
    <location>
        <begin position="31"/>
        <end position="233"/>
    </location>
</feature>
<protein>
    <recommendedName>
        <fullName evidence="2">Aminoglycoside phosphotransferase domain-containing protein</fullName>
    </recommendedName>
</protein>
<proteinExistence type="inferred from homology"/>
<dbReference type="InterPro" id="IPR002575">
    <property type="entry name" value="Aminoglycoside_PTrfase"/>
</dbReference>
<comment type="similarity">
    <text evidence="1">Belongs to the pseudomonas-type ThrB family.</text>
</comment>
<dbReference type="EMBL" id="BOMM01000040">
    <property type="protein sequence ID" value="GIE12743.1"/>
    <property type="molecule type" value="Genomic_DNA"/>
</dbReference>
<comment type="caution">
    <text evidence="3">The sequence shown here is derived from an EMBL/GenBank/DDBJ whole genome shotgun (WGS) entry which is preliminary data.</text>
</comment>
<evidence type="ECO:0000313" key="4">
    <source>
        <dbReference type="Proteomes" id="UP000598174"/>
    </source>
</evidence>
<dbReference type="Pfam" id="PF01636">
    <property type="entry name" value="APH"/>
    <property type="match status" value="1"/>
</dbReference>
<keyword evidence="4" id="KW-1185">Reference proteome</keyword>
<evidence type="ECO:0000313" key="3">
    <source>
        <dbReference type="EMBL" id="GIE12743.1"/>
    </source>
</evidence>
<name>A0A919J2I9_9ACTN</name>
<dbReference type="GO" id="GO:0019202">
    <property type="term" value="F:amino acid kinase activity"/>
    <property type="evidence" value="ECO:0007669"/>
    <property type="project" value="TreeGrafter"/>
</dbReference>
<reference evidence="3" key="1">
    <citation type="submission" date="2021-01" db="EMBL/GenBank/DDBJ databases">
        <title>Whole genome shotgun sequence of Actinoplanes ferrugineus NBRC 15555.</title>
        <authorList>
            <person name="Komaki H."/>
            <person name="Tamura T."/>
        </authorList>
    </citation>
    <scope>NUCLEOTIDE SEQUENCE</scope>
    <source>
        <strain evidence="3">NBRC 15555</strain>
    </source>
</reference>
<evidence type="ECO:0000256" key="1">
    <source>
        <dbReference type="ARBA" id="ARBA00038240"/>
    </source>
</evidence>
<dbReference type="InterPro" id="IPR050249">
    <property type="entry name" value="Pseudomonas-type_ThrB"/>
</dbReference>
<dbReference type="PANTHER" id="PTHR21064">
    <property type="entry name" value="AMINOGLYCOSIDE PHOSPHOTRANSFERASE DOMAIN-CONTAINING PROTEIN-RELATED"/>
    <property type="match status" value="1"/>
</dbReference>
<evidence type="ECO:0000259" key="2">
    <source>
        <dbReference type="Pfam" id="PF01636"/>
    </source>
</evidence>
<dbReference type="Proteomes" id="UP000598174">
    <property type="component" value="Unassembled WGS sequence"/>
</dbReference>
<dbReference type="Gene3D" id="3.90.1200.10">
    <property type="match status" value="1"/>
</dbReference>